<dbReference type="InterPro" id="IPR001356">
    <property type="entry name" value="HD"/>
</dbReference>
<accession>I2GZH4</accession>
<feature type="region of interest" description="Disordered" evidence="7">
    <location>
        <begin position="452"/>
        <end position="475"/>
    </location>
</feature>
<dbReference type="SUPFAM" id="SSF46689">
    <property type="entry name" value="Homeodomain-like"/>
    <property type="match status" value="1"/>
</dbReference>
<evidence type="ECO:0000259" key="8">
    <source>
        <dbReference type="PROSITE" id="PS50071"/>
    </source>
</evidence>
<dbReference type="Proteomes" id="UP000002866">
    <property type="component" value="Chromosome 2"/>
</dbReference>
<dbReference type="GO" id="GO:0005634">
    <property type="term" value="C:nucleus"/>
    <property type="evidence" value="ECO:0007669"/>
    <property type="project" value="UniProtKB-SubCell"/>
</dbReference>
<dbReference type="InterPro" id="IPR051775">
    <property type="entry name" value="Homeobox_domain"/>
</dbReference>
<dbReference type="OMA" id="RIKTGFH"/>
<dbReference type="GO" id="GO:0006141">
    <property type="term" value="P:regulation of purine nucleobase metabolic process"/>
    <property type="evidence" value="ECO:0007669"/>
    <property type="project" value="EnsemblFungi"/>
</dbReference>
<sequence>MKTDDLDTYNHQENQISLMSGSSFTGEPNFDGIFGSDFNLLDTTNIQDSHTSLHETQQPNIHEQQQQHESQNSIQNTSQQHQQRPIQDQNNTPTSTTQVSGGGGPSTTSNPGASSSQDQSVNTNTHRQKRTRATGEALDLLKQEFKLNPNPNSKRRKMLSESTGLPEKNVRIWFQNRRAKVRKSEQSIGISNIHQSGTVASVTPNTASASGAPTTATSPPIIQQNILTYFDRIQPSCNKSYYFIDVCSITVGTWNRMKSGALTNDNLPTIRNLSNLSPFSINNLMSNTTDLMVLISNKNLEINYFFSAMANNTKILFRVFFPISSIINSSLISESSSTSSSSASSNSNSNNNTENEPIKFGELKLNLSKSPNFAVYFLSNSNDLTANQWSICDDFSEDKQVSEAHLNGTNIPHVLKGLQSSLTYMNSLVLKHNTSATTNNYTTNIKDNSLNLQESTNHSSTNNNNNNTNTNSTATANNFLDMHQGFFDFNQNSTGLTPQSSNHYESTTKTSAQNSNQNSNQNSSLHASIQSTSNQSPINNYHTTTNSSSHTTPSNHLQMQIHNHSTSNNNNFNQMQTQPQFQHQMQMQNQMQTQIQNQTHQQNNLYNANASLSLNNVQSIHDLHIPNTPDFFQSNTELNDTSKWL</sequence>
<dbReference type="GeneID" id="14494346"/>
<dbReference type="SMART" id="SM00389">
    <property type="entry name" value="HOX"/>
    <property type="match status" value="1"/>
</dbReference>
<feature type="region of interest" description="Disordered" evidence="7">
    <location>
        <begin position="490"/>
        <end position="555"/>
    </location>
</feature>
<dbReference type="PANTHER" id="PTHR24323:SF7">
    <property type="entry name" value="HOMEOBOX DOMAIN-CONTAINING PROTEIN"/>
    <property type="match status" value="1"/>
</dbReference>
<dbReference type="AlphaFoldDB" id="I2GZH4"/>
<dbReference type="GO" id="GO:0005829">
    <property type="term" value="C:cytosol"/>
    <property type="evidence" value="ECO:0007669"/>
    <property type="project" value="EnsemblFungi"/>
</dbReference>
<dbReference type="PANTHER" id="PTHR24323">
    <property type="entry name" value="CEH-10 HOMEODOMAIN-CONTAINING HOMOLOG"/>
    <property type="match status" value="1"/>
</dbReference>
<dbReference type="InterPro" id="IPR017970">
    <property type="entry name" value="Homeobox_CS"/>
</dbReference>
<feature type="compositionally biased region" description="Polar residues" evidence="7">
    <location>
        <begin position="52"/>
        <end position="61"/>
    </location>
</feature>
<dbReference type="GO" id="GO:0000978">
    <property type="term" value="F:RNA polymerase II cis-regulatory region sequence-specific DNA binding"/>
    <property type="evidence" value="ECO:0007669"/>
    <property type="project" value="EnsemblFungi"/>
</dbReference>
<evidence type="ECO:0000256" key="1">
    <source>
        <dbReference type="ARBA" id="ARBA00004123"/>
    </source>
</evidence>
<comment type="subcellular location">
    <subcellularLocation>
        <location evidence="1 5 6">Nucleus</location>
    </subcellularLocation>
</comment>
<feature type="compositionally biased region" description="Polar residues" evidence="7">
    <location>
        <begin position="490"/>
        <end position="510"/>
    </location>
</feature>
<evidence type="ECO:0000256" key="2">
    <source>
        <dbReference type="ARBA" id="ARBA00023125"/>
    </source>
</evidence>
<dbReference type="InParanoid" id="I2GZH4"/>
<reference evidence="9 10" key="1">
    <citation type="journal article" date="2011" name="Proc. Natl. Acad. Sci. U.S.A.">
        <title>Evolutionary erosion of yeast sex chromosomes by mating-type switching accidents.</title>
        <authorList>
            <person name="Gordon J.L."/>
            <person name="Armisen D."/>
            <person name="Proux-Wera E."/>
            <person name="Oheigeartaigh S.S."/>
            <person name="Byrne K.P."/>
            <person name="Wolfe K.H."/>
        </authorList>
    </citation>
    <scope>NUCLEOTIDE SEQUENCE [LARGE SCALE GENOMIC DNA]</scope>
    <source>
        <strain evidence="10">ATCC 34711 / CBS 6284 / DSM 70876 / NBRC 10599 / NRRL Y-10934 / UCD 77-7</strain>
    </source>
</reference>
<dbReference type="OrthoDB" id="6159439at2759"/>
<dbReference type="KEGG" id="tbl:TBLA_0B07070"/>
<evidence type="ECO:0000256" key="3">
    <source>
        <dbReference type="ARBA" id="ARBA00023155"/>
    </source>
</evidence>
<evidence type="ECO:0000256" key="5">
    <source>
        <dbReference type="PROSITE-ProRule" id="PRU00108"/>
    </source>
</evidence>
<feature type="compositionally biased region" description="Low complexity" evidence="7">
    <location>
        <begin position="62"/>
        <end position="75"/>
    </location>
</feature>
<feature type="region of interest" description="Disordered" evidence="7">
    <location>
        <begin position="334"/>
        <end position="355"/>
    </location>
</feature>
<dbReference type="EMBL" id="HE806317">
    <property type="protein sequence ID" value="CCH59526.1"/>
    <property type="molecule type" value="Genomic_DNA"/>
</dbReference>
<dbReference type="RefSeq" id="XP_004179045.1">
    <property type="nucleotide sequence ID" value="XM_004178997.1"/>
</dbReference>
<evidence type="ECO:0000256" key="7">
    <source>
        <dbReference type="SAM" id="MobiDB-lite"/>
    </source>
</evidence>
<protein>
    <recommendedName>
        <fullName evidence="8">Homeobox domain-containing protein</fullName>
    </recommendedName>
</protein>
<dbReference type="GO" id="GO:0045937">
    <property type="term" value="P:positive regulation of phosphate metabolic process"/>
    <property type="evidence" value="ECO:0007669"/>
    <property type="project" value="EnsemblFungi"/>
</dbReference>
<dbReference type="eggNOG" id="KOG0486">
    <property type="taxonomic scope" value="Eukaryota"/>
</dbReference>
<feature type="compositionally biased region" description="Low complexity" evidence="7">
    <location>
        <begin position="106"/>
        <end position="116"/>
    </location>
</feature>
<dbReference type="GO" id="GO:0001228">
    <property type="term" value="F:DNA-binding transcription activator activity, RNA polymerase II-specific"/>
    <property type="evidence" value="ECO:0007669"/>
    <property type="project" value="EnsemblFungi"/>
</dbReference>
<feature type="DNA-binding region" description="Homeobox" evidence="5">
    <location>
        <begin position="126"/>
        <end position="185"/>
    </location>
</feature>
<dbReference type="CDD" id="cd00086">
    <property type="entry name" value="homeodomain"/>
    <property type="match status" value="1"/>
</dbReference>
<gene>
    <name evidence="9" type="primary">TBLA0B07070</name>
    <name evidence="9" type="ORF">TBLA_0B07070</name>
</gene>
<evidence type="ECO:0000256" key="6">
    <source>
        <dbReference type="RuleBase" id="RU000682"/>
    </source>
</evidence>
<dbReference type="Gene3D" id="1.10.10.60">
    <property type="entry name" value="Homeodomain-like"/>
    <property type="match status" value="1"/>
</dbReference>
<keyword evidence="3 5" id="KW-0371">Homeobox</keyword>
<feature type="domain" description="Homeobox" evidence="8">
    <location>
        <begin position="124"/>
        <end position="184"/>
    </location>
</feature>
<dbReference type="Pfam" id="PF00046">
    <property type="entry name" value="Homeodomain"/>
    <property type="match status" value="1"/>
</dbReference>
<name>I2GZH4_HENB6</name>
<dbReference type="HOGENOM" id="CLU_028430_1_0_1"/>
<keyword evidence="10" id="KW-1185">Reference proteome</keyword>
<feature type="compositionally biased region" description="Polar residues" evidence="7">
    <location>
        <begin position="76"/>
        <end position="91"/>
    </location>
</feature>
<dbReference type="InterPro" id="IPR009057">
    <property type="entry name" value="Homeodomain-like_sf"/>
</dbReference>
<feature type="compositionally biased region" description="Polar residues" evidence="7">
    <location>
        <begin position="525"/>
        <end position="538"/>
    </location>
</feature>
<organism evidence="9 10">
    <name type="scientific">Henningerozyma blattae (strain ATCC 34711 / CBS 6284 / DSM 70876 / NBRC 10599 / NRRL Y-10934 / UCD 77-7)</name>
    <name type="common">Yeast</name>
    <name type="synonym">Tetrapisispora blattae</name>
    <dbReference type="NCBI Taxonomy" id="1071380"/>
    <lineage>
        <taxon>Eukaryota</taxon>
        <taxon>Fungi</taxon>
        <taxon>Dikarya</taxon>
        <taxon>Ascomycota</taxon>
        <taxon>Saccharomycotina</taxon>
        <taxon>Saccharomycetes</taxon>
        <taxon>Saccharomycetales</taxon>
        <taxon>Saccharomycetaceae</taxon>
        <taxon>Henningerozyma</taxon>
    </lineage>
</organism>
<evidence type="ECO:0000313" key="10">
    <source>
        <dbReference type="Proteomes" id="UP000002866"/>
    </source>
</evidence>
<keyword evidence="2 5" id="KW-0238">DNA-binding</keyword>
<dbReference type="GO" id="GO:0120213">
    <property type="term" value="P:regulation of histidine biosynthetic process"/>
    <property type="evidence" value="ECO:0007669"/>
    <property type="project" value="EnsemblFungi"/>
</dbReference>
<dbReference type="PROSITE" id="PS00027">
    <property type="entry name" value="HOMEOBOX_1"/>
    <property type="match status" value="1"/>
</dbReference>
<proteinExistence type="predicted"/>
<dbReference type="GO" id="GO:0006338">
    <property type="term" value="P:chromatin remodeling"/>
    <property type="evidence" value="ECO:0007669"/>
    <property type="project" value="EnsemblFungi"/>
</dbReference>
<evidence type="ECO:0000313" key="9">
    <source>
        <dbReference type="EMBL" id="CCH59526.1"/>
    </source>
</evidence>
<keyword evidence="4 5" id="KW-0539">Nucleus</keyword>
<feature type="region of interest" description="Disordered" evidence="7">
    <location>
        <begin position="52"/>
        <end position="163"/>
    </location>
</feature>
<feature type="compositionally biased region" description="Low complexity" evidence="7">
    <location>
        <begin position="539"/>
        <end position="555"/>
    </location>
</feature>
<evidence type="ECO:0000256" key="4">
    <source>
        <dbReference type="ARBA" id="ARBA00023242"/>
    </source>
</evidence>
<dbReference type="STRING" id="1071380.I2GZH4"/>
<feature type="compositionally biased region" description="Low complexity" evidence="7">
    <location>
        <begin position="455"/>
        <end position="475"/>
    </location>
</feature>
<feature type="compositionally biased region" description="Low complexity" evidence="7">
    <location>
        <begin position="511"/>
        <end position="524"/>
    </location>
</feature>
<dbReference type="PROSITE" id="PS50071">
    <property type="entry name" value="HOMEOBOX_2"/>
    <property type="match status" value="1"/>
</dbReference>